<name>A0ABY0IH79_9BACT</name>
<evidence type="ECO:0000313" key="3">
    <source>
        <dbReference type="Proteomes" id="UP000443582"/>
    </source>
</evidence>
<gene>
    <name evidence="2" type="ORF">DAY19_00620</name>
</gene>
<evidence type="ECO:0000313" key="2">
    <source>
        <dbReference type="EMBL" id="RZF22303.1"/>
    </source>
</evidence>
<evidence type="ECO:0000256" key="1">
    <source>
        <dbReference type="ARBA" id="ARBA00023027"/>
    </source>
</evidence>
<organism evidence="2 3">
    <name type="scientific">Halobacteriovorax vibrionivorans</name>
    <dbReference type="NCBI Taxonomy" id="2152716"/>
    <lineage>
        <taxon>Bacteria</taxon>
        <taxon>Pseudomonadati</taxon>
        <taxon>Bdellovibrionota</taxon>
        <taxon>Bacteriovoracia</taxon>
        <taxon>Bacteriovoracales</taxon>
        <taxon>Halobacteriovoraceae</taxon>
        <taxon>Halobacteriovorax</taxon>
    </lineage>
</organism>
<dbReference type="Proteomes" id="UP000443582">
    <property type="component" value="Unassembled WGS sequence"/>
</dbReference>
<dbReference type="EMBL" id="QDKL01000001">
    <property type="protein sequence ID" value="RZF22303.1"/>
    <property type="molecule type" value="Genomic_DNA"/>
</dbReference>
<protein>
    <recommendedName>
        <fullName evidence="4">NAD-dependent epimerase/dehydratase domain-containing protein</fullName>
    </recommendedName>
</protein>
<dbReference type="PANTHER" id="PTHR43574">
    <property type="entry name" value="EPIMERASE-RELATED"/>
    <property type="match status" value="1"/>
</dbReference>
<comment type="caution">
    <text evidence="2">The sequence shown here is derived from an EMBL/GenBank/DDBJ whole genome shotgun (WGS) entry which is preliminary data.</text>
</comment>
<accession>A0ABY0IH79</accession>
<dbReference type="SUPFAM" id="SSF51735">
    <property type="entry name" value="NAD(P)-binding Rossmann-fold domains"/>
    <property type="match status" value="1"/>
</dbReference>
<evidence type="ECO:0008006" key="4">
    <source>
        <dbReference type="Google" id="ProtNLM"/>
    </source>
</evidence>
<dbReference type="RefSeq" id="WP_114705248.1">
    <property type="nucleotide sequence ID" value="NZ_QDKL01000001.1"/>
</dbReference>
<keyword evidence="1" id="KW-0520">NAD</keyword>
<sequence>MKNNLLVFGAGNLGEKVATLWKDRFPSEEVFGVTNTTRNHSQLSSKEITPLCYGEKLPKVSNILFSIPPKDNYSELVKEAFKCWDESGNFLFISSTSVYLESNGGVVNENSKANPEHRLFSVEEMVIDKGGCVLRLAGLYDKHRGPHLYLKSKMKLSSSKDSLLNLIHTQDAAELSVKALESGSKGTRYLGCDGSPMTKSEFAKIVLGEQAKGVEYSSQNSNSKMCNNEWTRKTLNWQPQWPDFKAWSQDILKKTLKQLFM</sequence>
<proteinExistence type="predicted"/>
<keyword evidence="3" id="KW-1185">Reference proteome</keyword>
<dbReference type="Gene3D" id="3.40.50.720">
    <property type="entry name" value="NAD(P)-binding Rossmann-like Domain"/>
    <property type="match status" value="1"/>
</dbReference>
<dbReference type="InterPro" id="IPR036291">
    <property type="entry name" value="NAD(P)-bd_dom_sf"/>
</dbReference>
<reference evidence="3" key="1">
    <citation type="journal article" date="2019" name="Int. J. Syst. Evol. Microbiol.">
        <title>Halobacteriovorax valvorus sp. nov., a novel prokaryotic predator isolated from coastal seawater of China.</title>
        <authorList>
            <person name="Chen M.-X."/>
        </authorList>
    </citation>
    <scope>NUCLEOTIDE SEQUENCE [LARGE SCALE GENOMIC DNA]</scope>
    <source>
        <strain evidence="3">BL9</strain>
    </source>
</reference>